<dbReference type="CDD" id="cd01610">
    <property type="entry name" value="PAP2_like"/>
    <property type="match status" value="1"/>
</dbReference>
<organism evidence="9 10">
    <name type="scientific">Polaromonas aquatica</name>
    <dbReference type="NCBI Taxonomy" id="332657"/>
    <lineage>
        <taxon>Bacteria</taxon>
        <taxon>Pseudomonadati</taxon>
        <taxon>Pseudomonadota</taxon>
        <taxon>Betaproteobacteria</taxon>
        <taxon>Burkholderiales</taxon>
        <taxon>Comamonadaceae</taxon>
        <taxon>Polaromonas</taxon>
    </lineage>
</organism>
<feature type="transmembrane region" description="Helical" evidence="7">
    <location>
        <begin position="179"/>
        <end position="197"/>
    </location>
</feature>
<feature type="transmembrane region" description="Helical" evidence="7">
    <location>
        <begin position="126"/>
        <end position="148"/>
    </location>
</feature>
<sequence>MTGMQMPDNATQWLKLWLYNWGGANIDFFLAIQRHLPDGWLWLPEGLSALGSSYWGAPAVVILMLVWQCVRVRDKQSLLSVPLCRFVLGLALGMTAAALAKAVFALPRPAVVLGETVYRAVSAPDSLYSMPSGHSVYVGVLAAALWPAVGWPGRMGLLVFAVAVGWSRIVLGAHFPVDVVVGFALGWACVIAASPLARRVARVPLLTRTGRSTS</sequence>
<dbReference type="EMBL" id="JBHSRS010000068">
    <property type="protein sequence ID" value="MFC6282117.1"/>
    <property type="molecule type" value="Genomic_DNA"/>
</dbReference>
<keyword evidence="3 7" id="KW-0812">Transmembrane</keyword>
<keyword evidence="5 7" id="KW-1133">Transmembrane helix</keyword>
<dbReference type="SUPFAM" id="SSF48317">
    <property type="entry name" value="Acid phosphatase/Vanadium-dependent haloperoxidase"/>
    <property type="match status" value="1"/>
</dbReference>
<reference evidence="10" key="1">
    <citation type="journal article" date="2019" name="Int. J. Syst. Evol. Microbiol.">
        <title>The Global Catalogue of Microorganisms (GCM) 10K type strain sequencing project: providing services to taxonomists for standard genome sequencing and annotation.</title>
        <authorList>
            <consortium name="The Broad Institute Genomics Platform"/>
            <consortium name="The Broad Institute Genome Sequencing Center for Infectious Disease"/>
            <person name="Wu L."/>
            <person name="Ma J."/>
        </authorList>
    </citation>
    <scope>NUCLEOTIDE SEQUENCE [LARGE SCALE GENOMIC DNA]</scope>
    <source>
        <strain evidence="10">CCUG 39402</strain>
    </source>
</reference>
<evidence type="ECO:0000256" key="1">
    <source>
        <dbReference type="ARBA" id="ARBA00004651"/>
    </source>
</evidence>
<feature type="transmembrane region" description="Helical" evidence="7">
    <location>
        <begin position="12"/>
        <end position="32"/>
    </location>
</feature>
<accession>A0ABW1TXT5</accession>
<evidence type="ECO:0000256" key="4">
    <source>
        <dbReference type="ARBA" id="ARBA00022801"/>
    </source>
</evidence>
<feature type="transmembrane region" description="Helical" evidence="7">
    <location>
        <begin position="52"/>
        <end position="70"/>
    </location>
</feature>
<dbReference type="SMART" id="SM00014">
    <property type="entry name" value="acidPPc"/>
    <property type="match status" value="1"/>
</dbReference>
<protein>
    <submittedName>
        <fullName evidence="9">Phosphatase PAP2 family protein</fullName>
    </submittedName>
</protein>
<keyword evidence="4" id="KW-0378">Hydrolase</keyword>
<proteinExistence type="predicted"/>
<evidence type="ECO:0000256" key="3">
    <source>
        <dbReference type="ARBA" id="ARBA00022692"/>
    </source>
</evidence>
<feature type="transmembrane region" description="Helical" evidence="7">
    <location>
        <begin position="155"/>
        <end position="173"/>
    </location>
</feature>
<dbReference type="Proteomes" id="UP001596270">
    <property type="component" value="Unassembled WGS sequence"/>
</dbReference>
<keyword evidence="10" id="KW-1185">Reference proteome</keyword>
<evidence type="ECO:0000256" key="2">
    <source>
        <dbReference type="ARBA" id="ARBA00022475"/>
    </source>
</evidence>
<dbReference type="RefSeq" id="WP_371435601.1">
    <property type="nucleotide sequence ID" value="NZ_JBHSRS010000068.1"/>
</dbReference>
<comment type="caution">
    <text evidence="9">The sequence shown here is derived from an EMBL/GenBank/DDBJ whole genome shotgun (WGS) entry which is preliminary data.</text>
</comment>
<evidence type="ECO:0000256" key="6">
    <source>
        <dbReference type="ARBA" id="ARBA00023136"/>
    </source>
</evidence>
<keyword evidence="2" id="KW-1003">Cell membrane</keyword>
<name>A0ABW1TXT5_9BURK</name>
<evidence type="ECO:0000256" key="7">
    <source>
        <dbReference type="SAM" id="Phobius"/>
    </source>
</evidence>
<feature type="domain" description="Phosphatidic acid phosphatase type 2/haloperoxidase" evidence="8">
    <location>
        <begin position="83"/>
        <end position="194"/>
    </location>
</feature>
<keyword evidence="6 7" id="KW-0472">Membrane</keyword>
<feature type="transmembrane region" description="Helical" evidence="7">
    <location>
        <begin position="82"/>
        <end position="106"/>
    </location>
</feature>
<gene>
    <name evidence="9" type="ORF">ACFQND_12860</name>
</gene>
<comment type="subcellular location">
    <subcellularLocation>
        <location evidence="1">Cell membrane</location>
        <topology evidence="1">Multi-pass membrane protein</topology>
    </subcellularLocation>
</comment>
<dbReference type="PANTHER" id="PTHR14969">
    <property type="entry name" value="SPHINGOSINE-1-PHOSPHATE PHOSPHOHYDROLASE"/>
    <property type="match status" value="1"/>
</dbReference>
<dbReference type="InterPro" id="IPR036938">
    <property type="entry name" value="PAP2/HPO_sf"/>
</dbReference>
<dbReference type="Pfam" id="PF01569">
    <property type="entry name" value="PAP2"/>
    <property type="match status" value="1"/>
</dbReference>
<evidence type="ECO:0000256" key="5">
    <source>
        <dbReference type="ARBA" id="ARBA00022989"/>
    </source>
</evidence>
<dbReference type="InterPro" id="IPR000326">
    <property type="entry name" value="PAP2/HPO"/>
</dbReference>
<evidence type="ECO:0000259" key="8">
    <source>
        <dbReference type="SMART" id="SM00014"/>
    </source>
</evidence>
<evidence type="ECO:0000313" key="9">
    <source>
        <dbReference type="EMBL" id="MFC6282117.1"/>
    </source>
</evidence>
<evidence type="ECO:0000313" key="10">
    <source>
        <dbReference type="Proteomes" id="UP001596270"/>
    </source>
</evidence>
<dbReference type="Gene3D" id="1.20.144.10">
    <property type="entry name" value="Phosphatidic acid phosphatase type 2/haloperoxidase"/>
    <property type="match status" value="1"/>
</dbReference>
<dbReference type="PANTHER" id="PTHR14969:SF62">
    <property type="entry name" value="DECAPRENYLPHOSPHORYL-5-PHOSPHORIBOSE PHOSPHATASE RV3807C-RELATED"/>
    <property type="match status" value="1"/>
</dbReference>